<evidence type="ECO:0000259" key="2">
    <source>
        <dbReference type="Pfam" id="PF01425"/>
    </source>
</evidence>
<sequence length="513" mass="54852">MASSLSLPVLFLLCITSHGFEIKEATIDGIHQAFKEGQLTSRQLVEYYLDRIRVLNPLLHAVIEVNPDALEQADRADSERRTAQRPLGGLHGIPILLKDIIATKDRLNTTAGSLALLGSLVPHDAGVVHRLRQKGAVILGKASLSEWCNFRSFTAPSAWSARGGQGRNPYVLNANPCGSSSGSAIAAAADLAAVTLGSETDGSIICPAAKNSVVGIKPTVGLTSRSGVIPISPRQDTIGPICRTVSDAVHVLDAIVGYDPRDADATRDASRYVPSGGYGQFLRVGGLEGKRLGILRKGFFDKYPEGSLHALTFNQHFITMREKGAILVDDLEIANASTILDYKDNGEELILPTEFKQSLNDYLSELLYSPVRSLADVIDFNNKHKTEERVDEIGQPIFLVAENTNGIGSVEQETIARMGELSMQGLEKLMEEEKLDAIVTPGASVVRVLAIGGYPGISVPAGYGGDGVPFGICFAGLKGSEPTLIELAYAFEQATNVRVPPTFISSVTTMADA</sequence>
<dbReference type="PANTHER" id="PTHR42678:SF34">
    <property type="entry name" value="OS04G0183300 PROTEIN"/>
    <property type="match status" value="1"/>
</dbReference>
<dbReference type="InterPro" id="IPR036928">
    <property type="entry name" value="AS_sf"/>
</dbReference>
<reference evidence="3" key="1">
    <citation type="submission" date="2021-03" db="EMBL/GenBank/DDBJ databases">
        <authorList>
            <person name="Li Z."/>
            <person name="Yang C."/>
        </authorList>
    </citation>
    <scope>NUCLEOTIDE SEQUENCE</scope>
    <source>
        <strain evidence="3">Dzin_1.0</strain>
        <tissue evidence="3">Leaf</tissue>
    </source>
</reference>
<name>A0A9D5C5N8_9LILI</name>
<evidence type="ECO:0000256" key="1">
    <source>
        <dbReference type="SAM" id="SignalP"/>
    </source>
</evidence>
<reference evidence="3" key="2">
    <citation type="journal article" date="2022" name="Hortic Res">
        <title>The genome of Dioscorea zingiberensis sheds light on the biosynthesis, origin and evolution of the medicinally important diosgenin saponins.</title>
        <authorList>
            <person name="Li Y."/>
            <person name="Tan C."/>
            <person name="Li Z."/>
            <person name="Guo J."/>
            <person name="Li S."/>
            <person name="Chen X."/>
            <person name="Wang C."/>
            <person name="Dai X."/>
            <person name="Yang H."/>
            <person name="Song W."/>
            <person name="Hou L."/>
            <person name="Xu J."/>
            <person name="Tong Z."/>
            <person name="Xu A."/>
            <person name="Yuan X."/>
            <person name="Wang W."/>
            <person name="Yang Q."/>
            <person name="Chen L."/>
            <person name="Sun Z."/>
            <person name="Wang K."/>
            <person name="Pan B."/>
            <person name="Chen J."/>
            <person name="Bao Y."/>
            <person name="Liu F."/>
            <person name="Qi X."/>
            <person name="Gang D.R."/>
            <person name="Wen J."/>
            <person name="Li J."/>
        </authorList>
    </citation>
    <scope>NUCLEOTIDE SEQUENCE</scope>
    <source>
        <strain evidence="3">Dzin_1.0</strain>
    </source>
</reference>
<dbReference type="PANTHER" id="PTHR42678">
    <property type="entry name" value="AMIDASE"/>
    <property type="match status" value="1"/>
</dbReference>
<organism evidence="3 4">
    <name type="scientific">Dioscorea zingiberensis</name>
    <dbReference type="NCBI Taxonomy" id="325984"/>
    <lineage>
        <taxon>Eukaryota</taxon>
        <taxon>Viridiplantae</taxon>
        <taxon>Streptophyta</taxon>
        <taxon>Embryophyta</taxon>
        <taxon>Tracheophyta</taxon>
        <taxon>Spermatophyta</taxon>
        <taxon>Magnoliopsida</taxon>
        <taxon>Liliopsida</taxon>
        <taxon>Dioscoreales</taxon>
        <taxon>Dioscoreaceae</taxon>
        <taxon>Dioscorea</taxon>
    </lineage>
</organism>
<dbReference type="InterPro" id="IPR023631">
    <property type="entry name" value="Amidase_dom"/>
</dbReference>
<protein>
    <recommendedName>
        <fullName evidence="2">Amidase domain-containing protein</fullName>
    </recommendedName>
</protein>
<evidence type="ECO:0000313" key="3">
    <source>
        <dbReference type="EMBL" id="KAJ0966980.1"/>
    </source>
</evidence>
<dbReference type="Gene3D" id="3.90.1300.10">
    <property type="entry name" value="Amidase signature (AS) domain"/>
    <property type="match status" value="1"/>
</dbReference>
<keyword evidence="4" id="KW-1185">Reference proteome</keyword>
<gene>
    <name evidence="3" type="ORF">J5N97_023897</name>
</gene>
<dbReference type="SUPFAM" id="SSF75304">
    <property type="entry name" value="Amidase signature (AS) enzymes"/>
    <property type="match status" value="1"/>
</dbReference>
<dbReference type="EMBL" id="JAGGNH010000007">
    <property type="protein sequence ID" value="KAJ0966980.1"/>
    <property type="molecule type" value="Genomic_DNA"/>
</dbReference>
<dbReference type="AlphaFoldDB" id="A0A9D5C5N8"/>
<comment type="caution">
    <text evidence="3">The sequence shown here is derived from an EMBL/GenBank/DDBJ whole genome shotgun (WGS) entry which is preliminary data.</text>
</comment>
<evidence type="ECO:0000313" key="4">
    <source>
        <dbReference type="Proteomes" id="UP001085076"/>
    </source>
</evidence>
<keyword evidence="1" id="KW-0732">Signal</keyword>
<proteinExistence type="predicted"/>
<dbReference type="Proteomes" id="UP001085076">
    <property type="component" value="Miscellaneous, Linkage group lg07"/>
</dbReference>
<dbReference type="Pfam" id="PF01425">
    <property type="entry name" value="Amidase"/>
    <property type="match status" value="1"/>
</dbReference>
<accession>A0A9D5C5N8</accession>
<feature type="chain" id="PRO_5038910912" description="Amidase domain-containing protein" evidence="1">
    <location>
        <begin position="20"/>
        <end position="513"/>
    </location>
</feature>
<feature type="signal peptide" evidence="1">
    <location>
        <begin position="1"/>
        <end position="19"/>
    </location>
</feature>
<feature type="domain" description="Amidase" evidence="2">
    <location>
        <begin position="44"/>
        <end position="443"/>
    </location>
</feature>
<dbReference type="OrthoDB" id="566138at2759"/>